<reference evidence="1 2" key="1">
    <citation type="submission" date="2024-01" db="EMBL/GenBank/DDBJ databases">
        <title>The genomes of 5 underutilized Papilionoideae crops provide insights into root nodulation and disease resistance.</title>
        <authorList>
            <person name="Yuan L."/>
        </authorList>
    </citation>
    <scope>NUCLEOTIDE SEQUENCE [LARGE SCALE GENOMIC DNA]</scope>
    <source>
        <strain evidence="1">LY-2023</strain>
        <tissue evidence="1">Leaf</tissue>
    </source>
</reference>
<gene>
    <name evidence="1" type="ORF">RJT34_24559</name>
</gene>
<dbReference type="Proteomes" id="UP001359559">
    <property type="component" value="Unassembled WGS sequence"/>
</dbReference>
<dbReference type="EMBL" id="JAYKXN010000006">
    <property type="protein sequence ID" value="KAK7279506.1"/>
    <property type="molecule type" value="Genomic_DNA"/>
</dbReference>
<evidence type="ECO:0000313" key="1">
    <source>
        <dbReference type="EMBL" id="KAK7279506.1"/>
    </source>
</evidence>
<organism evidence="1 2">
    <name type="scientific">Clitoria ternatea</name>
    <name type="common">Butterfly pea</name>
    <dbReference type="NCBI Taxonomy" id="43366"/>
    <lineage>
        <taxon>Eukaryota</taxon>
        <taxon>Viridiplantae</taxon>
        <taxon>Streptophyta</taxon>
        <taxon>Embryophyta</taxon>
        <taxon>Tracheophyta</taxon>
        <taxon>Spermatophyta</taxon>
        <taxon>Magnoliopsida</taxon>
        <taxon>eudicotyledons</taxon>
        <taxon>Gunneridae</taxon>
        <taxon>Pentapetalae</taxon>
        <taxon>rosids</taxon>
        <taxon>fabids</taxon>
        <taxon>Fabales</taxon>
        <taxon>Fabaceae</taxon>
        <taxon>Papilionoideae</taxon>
        <taxon>50 kb inversion clade</taxon>
        <taxon>NPAAA clade</taxon>
        <taxon>indigoferoid/millettioid clade</taxon>
        <taxon>Phaseoleae</taxon>
        <taxon>Clitoria</taxon>
    </lineage>
</organism>
<protein>
    <submittedName>
        <fullName evidence="1">Uncharacterized protein</fullName>
    </submittedName>
</protein>
<dbReference type="SUPFAM" id="SSF101148">
    <property type="entry name" value="Plant invertase/pectin methylesterase inhibitor"/>
    <property type="match status" value="1"/>
</dbReference>
<dbReference type="Gene3D" id="1.20.140.40">
    <property type="entry name" value="Invertase/pectin methylesterase inhibitor family protein"/>
    <property type="match status" value="1"/>
</dbReference>
<dbReference type="InterPro" id="IPR035513">
    <property type="entry name" value="Invertase/methylesterase_inhib"/>
</dbReference>
<dbReference type="PANTHER" id="PTHR31890:SF9">
    <property type="entry name" value="PLANT INVERTASE_PECTIN METHYLESTERASE INHIBITOR SUPERFAMILY PROTEIN"/>
    <property type="match status" value="1"/>
</dbReference>
<accession>A0AAN9IL98</accession>
<proteinExistence type="predicted"/>
<dbReference type="PANTHER" id="PTHR31890">
    <property type="entry name" value="PLANT INVERTASE/PECTIN METHYLESTERASE INHIBITOR SUPERFAMILY PROTEIN"/>
    <property type="match status" value="1"/>
</dbReference>
<sequence length="205" mass="22849">MWCCVNTDLEITGKIDILADISDTLCSFHAASSASLASRCTKLYDRYVCQNLTGPGVAEISCLKLLETDPEITSAENFFDLSSYVLKMAIRKATEGQNYFMDEMSKHPSSSAIKECAIQDYNWLVGSFRFSLFVFTGDTLFARSILRSAFIRLLTTCNDALIQEKVTNPSLYDLNREMAFLTIVASKTLDAYYSSNDCKFGQGMG</sequence>
<comment type="caution">
    <text evidence="1">The sequence shown here is derived from an EMBL/GenBank/DDBJ whole genome shotgun (WGS) entry which is preliminary data.</text>
</comment>
<name>A0AAN9IL98_CLITE</name>
<keyword evidence="2" id="KW-1185">Reference proteome</keyword>
<evidence type="ECO:0000313" key="2">
    <source>
        <dbReference type="Proteomes" id="UP001359559"/>
    </source>
</evidence>
<dbReference type="AlphaFoldDB" id="A0AAN9IL98"/>